<evidence type="ECO:0000256" key="1">
    <source>
        <dbReference type="SAM" id="MobiDB-lite"/>
    </source>
</evidence>
<accession>A0AAV0ICV1</accession>
<feature type="compositionally biased region" description="Basic and acidic residues" evidence="1">
    <location>
        <begin position="417"/>
        <end position="432"/>
    </location>
</feature>
<evidence type="ECO:0000259" key="2">
    <source>
        <dbReference type="SMART" id="SM00791"/>
    </source>
</evidence>
<gene>
    <name evidence="3" type="ORF">LITE_LOCUS8504</name>
</gene>
<dbReference type="SMART" id="SM00791">
    <property type="entry name" value="Agglutinin"/>
    <property type="match status" value="2"/>
</dbReference>
<dbReference type="Pfam" id="PF07468">
    <property type="entry name" value="Agglutinin"/>
    <property type="match status" value="2"/>
</dbReference>
<dbReference type="InterPro" id="IPR053237">
    <property type="entry name" value="Natterin_C"/>
</dbReference>
<dbReference type="EMBL" id="CAMGYJ010000003">
    <property type="protein sequence ID" value="CAI0394873.1"/>
    <property type="molecule type" value="Genomic_DNA"/>
</dbReference>
<feature type="region of interest" description="Disordered" evidence="1">
    <location>
        <begin position="415"/>
        <end position="438"/>
    </location>
</feature>
<evidence type="ECO:0000313" key="4">
    <source>
        <dbReference type="Proteomes" id="UP001154282"/>
    </source>
</evidence>
<dbReference type="InterPro" id="IPR036242">
    <property type="entry name" value="Agglutinin_dom_sf"/>
</dbReference>
<feature type="domain" description="Agglutinin" evidence="2">
    <location>
        <begin position="6"/>
        <end position="161"/>
    </location>
</feature>
<proteinExistence type="predicted"/>
<feature type="domain" description="Agglutinin" evidence="2">
    <location>
        <begin position="167"/>
        <end position="327"/>
    </location>
</feature>
<comment type="caution">
    <text evidence="3">The sequence shown here is derived from an EMBL/GenBank/DDBJ whole genome shotgun (WGS) entry which is preliminary data.</text>
</comment>
<keyword evidence="4" id="KW-1185">Reference proteome</keyword>
<dbReference type="PANTHER" id="PTHR39244:SF5">
    <property type="entry name" value="NATTERIN-3-LIKE"/>
    <property type="match status" value="1"/>
</dbReference>
<sequence>MNRPVSTLPEYFALKSKSNGKYLKYRRDDPKARAVLQFSGDELVDVLVKFFSDGVTGPDGGSSTTYHLRCCYNKKYWQKVSQSQGESLIIGGGDTPDDDISKWSCTLFRPEFQEEGVARLVHVQSGGYLGRGSSDPAAVGGPDCLVVVAAAERAEVCEVVNYREAVVTLPKLVAFKGDNGKYLKASHIKPIIMQGGMPKMNAPTYKTLQFTGEKLSDPSVSHEVFVNPADATISIKSGSGGEKGFWRRNEYVENRIFLVESERDHPDFHDKETLFKVHRLHPSQPLYGLISCGANMPCKRVDHPTYRHCLRAQDVDVEPYNKLSVEEPIVWRRMYEADFKTADARIYPVEQPKVEVLIHPNETTQVSKVKVQVGKTESHATSWSNSYGWKIGGSVELTTDFTGIPLVKEAKVVVSGEHSEEKSEGGSQEESKSSAVEVEIPVPPKKQLRITTTVTKTACDVPFDYSYTEMRHDGTTADLRVQDGLFTTTTTTTVVATKEEELGTK</sequence>
<organism evidence="3 4">
    <name type="scientific">Linum tenue</name>
    <dbReference type="NCBI Taxonomy" id="586396"/>
    <lineage>
        <taxon>Eukaryota</taxon>
        <taxon>Viridiplantae</taxon>
        <taxon>Streptophyta</taxon>
        <taxon>Embryophyta</taxon>
        <taxon>Tracheophyta</taxon>
        <taxon>Spermatophyta</taxon>
        <taxon>Magnoliopsida</taxon>
        <taxon>eudicotyledons</taxon>
        <taxon>Gunneridae</taxon>
        <taxon>Pentapetalae</taxon>
        <taxon>rosids</taxon>
        <taxon>fabids</taxon>
        <taxon>Malpighiales</taxon>
        <taxon>Linaceae</taxon>
        <taxon>Linum</taxon>
    </lineage>
</organism>
<evidence type="ECO:0000313" key="3">
    <source>
        <dbReference type="EMBL" id="CAI0394873.1"/>
    </source>
</evidence>
<reference evidence="3" key="1">
    <citation type="submission" date="2022-08" db="EMBL/GenBank/DDBJ databases">
        <authorList>
            <person name="Gutierrez-Valencia J."/>
        </authorList>
    </citation>
    <scope>NUCLEOTIDE SEQUENCE</scope>
</reference>
<dbReference type="InterPro" id="IPR008998">
    <property type="entry name" value="Agglutinin"/>
</dbReference>
<dbReference type="SUPFAM" id="SSF56973">
    <property type="entry name" value="Aerolisin/ETX pore-forming domain"/>
    <property type="match status" value="1"/>
</dbReference>
<dbReference type="PANTHER" id="PTHR39244">
    <property type="entry name" value="NATTERIN-4"/>
    <property type="match status" value="1"/>
</dbReference>
<dbReference type="AlphaFoldDB" id="A0AAV0ICV1"/>
<protein>
    <recommendedName>
        <fullName evidence="2">Agglutinin domain-containing protein</fullName>
    </recommendedName>
</protein>
<dbReference type="Proteomes" id="UP001154282">
    <property type="component" value="Unassembled WGS sequence"/>
</dbReference>
<dbReference type="Gene3D" id="2.170.15.10">
    <property type="entry name" value="Proaerolysin, chain A, domain 3"/>
    <property type="match status" value="1"/>
</dbReference>
<name>A0AAV0ICV1_9ROSI</name>
<dbReference type="SUPFAM" id="SSF50382">
    <property type="entry name" value="Agglutinin"/>
    <property type="match status" value="2"/>
</dbReference>
<dbReference type="Gene3D" id="2.80.10.50">
    <property type="match status" value="2"/>
</dbReference>